<accession>A0A7Z7N8C6</accession>
<keyword evidence="13" id="KW-0436">Ligase</keyword>
<feature type="active site" description="For GATase activity" evidence="9">
    <location>
        <position position="2"/>
    </location>
</feature>
<dbReference type="InterPro" id="IPR017932">
    <property type="entry name" value="GATase_2_dom"/>
</dbReference>
<feature type="site" description="Important for beta-aspartyl-AMP intermediate formation" evidence="11">
    <location>
        <position position="379"/>
    </location>
</feature>
<dbReference type="InterPro" id="IPR051786">
    <property type="entry name" value="ASN_synthetase/amidase"/>
</dbReference>
<evidence type="ECO:0000256" key="10">
    <source>
        <dbReference type="PIRSR" id="PIRSR001589-2"/>
    </source>
</evidence>
<evidence type="ECO:0000256" key="6">
    <source>
        <dbReference type="ARBA" id="ARBA00022888"/>
    </source>
</evidence>
<dbReference type="GO" id="GO:0005829">
    <property type="term" value="C:cytosol"/>
    <property type="evidence" value="ECO:0007669"/>
    <property type="project" value="TreeGrafter"/>
</dbReference>
<dbReference type="PANTHER" id="PTHR43284:SF1">
    <property type="entry name" value="ASPARAGINE SYNTHETASE"/>
    <property type="match status" value="1"/>
</dbReference>
<name>A0A7Z7N8C6_9MYCO</name>
<gene>
    <name evidence="13" type="primary">asnO</name>
    <name evidence="13" type="ORF">MSIMFB_01047</name>
</gene>
<organism evidence="13 14">
    <name type="scientific">Mycobacterium simulans</name>
    <dbReference type="NCBI Taxonomy" id="627089"/>
    <lineage>
        <taxon>Bacteria</taxon>
        <taxon>Bacillati</taxon>
        <taxon>Actinomycetota</taxon>
        <taxon>Actinomycetes</taxon>
        <taxon>Mycobacteriales</taxon>
        <taxon>Mycobacteriaceae</taxon>
        <taxon>Mycobacterium</taxon>
    </lineage>
</organism>
<keyword evidence="4 10" id="KW-0547">Nucleotide-binding</keyword>
<evidence type="ECO:0000256" key="8">
    <source>
        <dbReference type="ARBA" id="ARBA00048741"/>
    </source>
</evidence>
<dbReference type="CDD" id="cd00712">
    <property type="entry name" value="AsnB"/>
    <property type="match status" value="1"/>
</dbReference>
<evidence type="ECO:0000313" key="13">
    <source>
        <dbReference type="EMBL" id="SOJ53545.1"/>
    </source>
</evidence>
<dbReference type="PANTHER" id="PTHR43284">
    <property type="entry name" value="ASPARAGINE SYNTHETASE (GLUTAMINE-HYDROLYZING)"/>
    <property type="match status" value="1"/>
</dbReference>
<keyword evidence="7 9" id="KW-0315">Glutamine amidotransferase</keyword>
<dbReference type="EC" id="6.3.5.4" evidence="3"/>
<evidence type="ECO:0000256" key="1">
    <source>
        <dbReference type="ARBA" id="ARBA00005187"/>
    </source>
</evidence>
<evidence type="ECO:0000313" key="14">
    <source>
        <dbReference type="Proteomes" id="UP000554965"/>
    </source>
</evidence>
<dbReference type="InterPro" id="IPR033738">
    <property type="entry name" value="AsnB_N"/>
</dbReference>
<dbReference type="SUPFAM" id="SSF52402">
    <property type="entry name" value="Adenine nucleotide alpha hydrolases-like"/>
    <property type="match status" value="1"/>
</dbReference>
<dbReference type="Pfam" id="PF00733">
    <property type="entry name" value="Asn_synthase"/>
    <property type="match status" value="1"/>
</dbReference>
<comment type="pathway">
    <text evidence="1">Amino-acid biosynthesis; L-asparagine biosynthesis; L-asparagine from L-aspartate (L-Gln route): step 1/1.</text>
</comment>
<evidence type="ECO:0000256" key="7">
    <source>
        <dbReference type="ARBA" id="ARBA00022962"/>
    </source>
</evidence>
<comment type="similarity">
    <text evidence="2">Belongs to the asparagine synthetase family.</text>
</comment>
<evidence type="ECO:0000256" key="2">
    <source>
        <dbReference type="ARBA" id="ARBA00005752"/>
    </source>
</evidence>
<dbReference type="Gene3D" id="3.60.20.10">
    <property type="entry name" value="Glutamine Phosphoribosylpyrophosphate, subunit 1, domain 1"/>
    <property type="match status" value="1"/>
</dbReference>
<dbReference type="Proteomes" id="UP000554965">
    <property type="component" value="Unassembled WGS sequence"/>
</dbReference>
<protein>
    <recommendedName>
        <fullName evidence="3">asparagine synthase (glutamine-hydrolyzing)</fullName>
        <ecNumber evidence="3">6.3.5.4</ecNumber>
    </recommendedName>
</protein>
<keyword evidence="6 9" id="KW-0061">Asparagine biosynthesis</keyword>
<dbReference type="NCBIfam" id="TIGR01536">
    <property type="entry name" value="asn_synth_AEB"/>
    <property type="match status" value="1"/>
</dbReference>
<dbReference type="Gene3D" id="3.40.50.620">
    <property type="entry name" value="HUPs"/>
    <property type="match status" value="1"/>
</dbReference>
<dbReference type="InterPro" id="IPR014729">
    <property type="entry name" value="Rossmann-like_a/b/a_fold"/>
</dbReference>
<evidence type="ECO:0000256" key="4">
    <source>
        <dbReference type="ARBA" id="ARBA00022741"/>
    </source>
</evidence>
<dbReference type="Pfam" id="PF13537">
    <property type="entry name" value="GATase_7"/>
    <property type="match status" value="1"/>
</dbReference>
<dbReference type="PROSITE" id="PS51278">
    <property type="entry name" value="GATASE_TYPE_2"/>
    <property type="match status" value="1"/>
</dbReference>
<dbReference type="CDD" id="cd01991">
    <property type="entry name" value="Asn_synthase_B_C"/>
    <property type="match status" value="1"/>
</dbReference>
<evidence type="ECO:0000256" key="5">
    <source>
        <dbReference type="ARBA" id="ARBA00022840"/>
    </source>
</evidence>
<dbReference type="InterPro" id="IPR006426">
    <property type="entry name" value="Asn_synth_AEB"/>
</dbReference>
<keyword evidence="9" id="KW-0028">Amino-acid biosynthesis</keyword>
<evidence type="ECO:0000256" key="11">
    <source>
        <dbReference type="PIRSR" id="PIRSR001589-3"/>
    </source>
</evidence>
<proteinExistence type="inferred from homology"/>
<keyword evidence="5 10" id="KW-0067">ATP-binding</keyword>
<evidence type="ECO:0000259" key="12">
    <source>
        <dbReference type="PROSITE" id="PS51278"/>
    </source>
</evidence>
<feature type="binding site" evidence="10">
    <location>
        <position position="97"/>
    </location>
    <ligand>
        <name>L-glutamine</name>
        <dbReference type="ChEBI" id="CHEBI:58359"/>
    </ligand>
</feature>
<evidence type="ECO:0000256" key="9">
    <source>
        <dbReference type="PIRSR" id="PIRSR001589-1"/>
    </source>
</evidence>
<comment type="catalytic activity">
    <reaction evidence="8">
        <text>L-aspartate + L-glutamine + ATP + H2O = L-asparagine + L-glutamate + AMP + diphosphate + H(+)</text>
        <dbReference type="Rhea" id="RHEA:12228"/>
        <dbReference type="ChEBI" id="CHEBI:15377"/>
        <dbReference type="ChEBI" id="CHEBI:15378"/>
        <dbReference type="ChEBI" id="CHEBI:29985"/>
        <dbReference type="ChEBI" id="CHEBI:29991"/>
        <dbReference type="ChEBI" id="CHEBI:30616"/>
        <dbReference type="ChEBI" id="CHEBI:33019"/>
        <dbReference type="ChEBI" id="CHEBI:58048"/>
        <dbReference type="ChEBI" id="CHEBI:58359"/>
        <dbReference type="ChEBI" id="CHEBI:456215"/>
        <dbReference type="EC" id="6.3.5.4"/>
    </reaction>
</comment>
<dbReference type="AlphaFoldDB" id="A0A7Z7N8C6"/>
<dbReference type="SUPFAM" id="SSF56235">
    <property type="entry name" value="N-terminal nucleophile aminohydrolases (Ntn hydrolases)"/>
    <property type="match status" value="1"/>
</dbReference>
<dbReference type="GO" id="GO:0006529">
    <property type="term" value="P:asparagine biosynthetic process"/>
    <property type="evidence" value="ECO:0007669"/>
    <property type="project" value="UniProtKB-KW"/>
</dbReference>
<feature type="binding site" evidence="10">
    <location>
        <position position="295"/>
    </location>
    <ligand>
        <name>ATP</name>
        <dbReference type="ChEBI" id="CHEBI:30616"/>
    </ligand>
</feature>
<dbReference type="EMBL" id="OCTY01000002">
    <property type="protein sequence ID" value="SOJ53545.1"/>
    <property type="molecule type" value="Genomic_DNA"/>
</dbReference>
<dbReference type="PIRSF" id="PIRSF001589">
    <property type="entry name" value="Asn_synthetase_glu-h"/>
    <property type="match status" value="1"/>
</dbReference>
<reference evidence="13 14" key="1">
    <citation type="submission" date="2017-10" db="EMBL/GenBank/DDBJ databases">
        <authorList>
            <consortium name="Urmite Genomes"/>
        </authorList>
    </citation>
    <scope>NUCLEOTIDE SEQUENCE [LARGE SCALE GENOMIC DNA]</scope>
    <source>
        <strain evidence="13 14">FB-527</strain>
    </source>
</reference>
<keyword evidence="14" id="KW-1185">Reference proteome</keyword>
<dbReference type="InterPro" id="IPR001962">
    <property type="entry name" value="Asn_synthase"/>
</dbReference>
<feature type="domain" description="Glutamine amidotransferase type-2" evidence="12">
    <location>
        <begin position="2"/>
        <end position="213"/>
    </location>
</feature>
<feature type="binding site" evidence="10">
    <location>
        <begin position="377"/>
        <end position="378"/>
    </location>
    <ligand>
        <name>ATP</name>
        <dbReference type="ChEBI" id="CHEBI:30616"/>
    </ligand>
</feature>
<dbReference type="RefSeq" id="WP_186241769.1">
    <property type="nucleotide sequence ID" value="NZ_OCTY01000002.1"/>
</dbReference>
<comment type="caution">
    <text evidence="13">The sequence shown here is derived from an EMBL/GenBank/DDBJ whole genome shotgun (WGS) entry which is preliminary data.</text>
</comment>
<dbReference type="GO" id="GO:0005524">
    <property type="term" value="F:ATP binding"/>
    <property type="evidence" value="ECO:0007669"/>
    <property type="project" value="UniProtKB-KW"/>
</dbReference>
<dbReference type="InterPro" id="IPR029055">
    <property type="entry name" value="Ntn_hydrolases_N"/>
</dbReference>
<sequence>MCGIVAIWSSERDSAGYAMKAALSELSHRGPDASNMRWTESGVLLGHTRLAIQDPENGSQPAALDDGYLAFNGEIYNYPELRQELRACGARFHEHGDTEVLARALDQWGDAAFTRLNGDFAFVYEAHGILRLVRDRFGVKPLYYWSDASDLVVASEPKAILAALKHLHPTFTPRLDKDGLLDCTLYGATVAPNSLFQDIRAVRPGTYLQVRRPGSALTFSESRYWDLTHDSTDVCADTLAEEVRRTLIDAVRIRLRSDVGSALMLSGGLDSSVITYIAGEEAATNQTIHRRAYSIGDPAKADDSAGTFISGSDLEFARIVADESGHELIVNTELADDPVGWVRRLAGIRDSVVTIGCEIGQCKLLSQIGERERVILSGEGADEVFLGYFMQTETSRPVDHYYSAKASRLLQLLFRRDFMGSAEAHRRGAAAFRSRTAHLADNIRYDRHNFIHYLQLRFTLPYMLDRLDTMAMAYSVEARVPYLDHRLVELVFNAPVGLRFTANEKQLLRQAFEARYNATVINRKKSVFPYGESNEYLEKLRVEVNNVLGDKSSIVQQVYNTTILRSVFAGSRRFRAVMRIAGRFYLLAFMCQLISLDELGRIHGLRV</sequence>
<dbReference type="GO" id="GO:0004066">
    <property type="term" value="F:asparagine synthase (glutamine-hydrolyzing) activity"/>
    <property type="evidence" value="ECO:0007669"/>
    <property type="project" value="UniProtKB-EC"/>
</dbReference>
<evidence type="ECO:0000256" key="3">
    <source>
        <dbReference type="ARBA" id="ARBA00012737"/>
    </source>
</evidence>